<dbReference type="InterPro" id="IPR023772">
    <property type="entry name" value="DNA-bd_HTH_TetR-type_CS"/>
</dbReference>
<dbReference type="AlphaFoldDB" id="A0A4R1LYS8"/>
<proteinExistence type="predicted"/>
<feature type="domain" description="HTH tetR-type" evidence="3">
    <location>
        <begin position="12"/>
        <end position="72"/>
    </location>
</feature>
<keyword evidence="5" id="KW-1185">Reference proteome</keyword>
<evidence type="ECO:0000313" key="4">
    <source>
        <dbReference type="EMBL" id="TCK84726.1"/>
    </source>
</evidence>
<organism evidence="4 5">
    <name type="scientific">Albibacterium bauzanense</name>
    <dbReference type="NCBI Taxonomy" id="653929"/>
    <lineage>
        <taxon>Bacteria</taxon>
        <taxon>Pseudomonadati</taxon>
        <taxon>Bacteroidota</taxon>
        <taxon>Sphingobacteriia</taxon>
        <taxon>Sphingobacteriales</taxon>
        <taxon>Sphingobacteriaceae</taxon>
        <taxon>Albibacterium</taxon>
    </lineage>
</organism>
<dbReference type="Proteomes" id="UP000294616">
    <property type="component" value="Unassembled WGS sequence"/>
</dbReference>
<dbReference type="InterPro" id="IPR001647">
    <property type="entry name" value="HTH_TetR"/>
</dbReference>
<evidence type="ECO:0000313" key="5">
    <source>
        <dbReference type="Proteomes" id="UP000294616"/>
    </source>
</evidence>
<evidence type="ECO:0000256" key="1">
    <source>
        <dbReference type="ARBA" id="ARBA00023125"/>
    </source>
</evidence>
<comment type="caution">
    <text evidence="4">The sequence shown here is derived from an EMBL/GenBank/DDBJ whole genome shotgun (WGS) entry which is preliminary data.</text>
</comment>
<dbReference type="InterPro" id="IPR009057">
    <property type="entry name" value="Homeodomain-like_sf"/>
</dbReference>
<dbReference type="PANTHER" id="PTHR43479">
    <property type="entry name" value="ACREF/ENVCD OPERON REPRESSOR-RELATED"/>
    <property type="match status" value="1"/>
</dbReference>
<gene>
    <name evidence="4" type="ORF">C8N28_0018</name>
</gene>
<dbReference type="PANTHER" id="PTHR43479:SF11">
    <property type="entry name" value="ACREF_ENVCD OPERON REPRESSOR-RELATED"/>
    <property type="match status" value="1"/>
</dbReference>
<protein>
    <submittedName>
        <fullName evidence="4">TetR family transcriptional regulator</fullName>
    </submittedName>
</protein>
<name>A0A4R1LYS8_9SPHI</name>
<evidence type="ECO:0000259" key="3">
    <source>
        <dbReference type="PROSITE" id="PS50977"/>
    </source>
</evidence>
<dbReference type="Gene3D" id="1.10.357.10">
    <property type="entry name" value="Tetracycline Repressor, domain 2"/>
    <property type="match status" value="1"/>
</dbReference>
<dbReference type="SUPFAM" id="SSF46689">
    <property type="entry name" value="Homeodomain-like"/>
    <property type="match status" value="1"/>
</dbReference>
<dbReference type="PROSITE" id="PS50977">
    <property type="entry name" value="HTH_TETR_2"/>
    <property type="match status" value="1"/>
</dbReference>
<dbReference type="InterPro" id="IPR050624">
    <property type="entry name" value="HTH-type_Tx_Regulator"/>
</dbReference>
<feature type="DNA-binding region" description="H-T-H motif" evidence="2">
    <location>
        <begin position="35"/>
        <end position="54"/>
    </location>
</feature>
<keyword evidence="1 2" id="KW-0238">DNA-binding</keyword>
<sequence length="208" mass="23844">MAKSNEKQGIDASTEEKIKEAARVVFTRKGFVSTTVRDIAAEADINLALVNYYFRSKQKLFDLIMIETIEKLFSEIMVIVMDESTSLNKKIELIVDHYIGQLLNNPDFPLFIVNEILSGSNKFPAFIKNAAAIKGSYFFKQLNELNMDKELEINPIHILMNIIGLIIFPFLGRRVLEKAAGVEEDDFRDLMEERKKLIPIWIGKIIEN</sequence>
<dbReference type="OrthoDB" id="9789566at2"/>
<dbReference type="PROSITE" id="PS01081">
    <property type="entry name" value="HTH_TETR_1"/>
    <property type="match status" value="1"/>
</dbReference>
<dbReference type="Pfam" id="PF00440">
    <property type="entry name" value="TetR_N"/>
    <property type="match status" value="1"/>
</dbReference>
<dbReference type="RefSeq" id="WP_132220309.1">
    <property type="nucleotide sequence ID" value="NZ_SMGO01000001.1"/>
</dbReference>
<accession>A0A4R1LYS8</accession>
<dbReference type="EMBL" id="SMGO01000001">
    <property type="protein sequence ID" value="TCK84726.1"/>
    <property type="molecule type" value="Genomic_DNA"/>
</dbReference>
<reference evidence="4 5" key="1">
    <citation type="submission" date="2019-03" db="EMBL/GenBank/DDBJ databases">
        <title>Genomic Encyclopedia of Archaeal and Bacterial Type Strains, Phase II (KMG-II): from individual species to whole genera.</title>
        <authorList>
            <person name="Goeker M."/>
        </authorList>
    </citation>
    <scope>NUCLEOTIDE SEQUENCE [LARGE SCALE GENOMIC DNA]</scope>
    <source>
        <strain evidence="4 5">DSM 22554</strain>
    </source>
</reference>
<dbReference type="GO" id="GO:0003677">
    <property type="term" value="F:DNA binding"/>
    <property type="evidence" value="ECO:0007669"/>
    <property type="project" value="UniProtKB-UniRule"/>
</dbReference>
<evidence type="ECO:0000256" key="2">
    <source>
        <dbReference type="PROSITE-ProRule" id="PRU00335"/>
    </source>
</evidence>